<sequence>MMCRLTCFFIFILQASQVSCMACPPNYVSREGEDVTTCCKPTNCRPGEGFYLCNGSIAAPGEDRCYKCPVGTYNKDPVNTAEVPDGFSDNVCAFIDCKCHHDGTIIWNLDSCLKGSDKVCVCDREKLFFGLDPNTCQKIDDVNTKSRISRPGFELDNNGRVERCQRGYFKSKADLSICEPHTQCHAEAGLQVKVEGTATSDVVCENTTDVPSSGESTSPNPIDKDKNVTHPIEPDSPVGAQGTPAFVYVIIALILTVFIVGIICLLAYRKSLREKLCRIIGKVTQQQEVIDDLSSSEDDDPNIPLRGNPIPDRELDIFSEEDESEANQRSQSITDFVDLSSLPSTINMQSDQDSRTSGSEDIDFSEQNEQTSLKAIQNSSFENSSSNIGRNRPVASVLPSVRQSSPEERETGQVIASPVQEDGVRVVALGVNTIPIPFNYRAQSDSGIADDEESPTGSNVMERYLNEH</sequence>
<organism evidence="12 13">
    <name type="scientific">Magallana gigas</name>
    <name type="common">Pacific oyster</name>
    <name type="synonym">Crassostrea gigas</name>
    <dbReference type="NCBI Taxonomy" id="29159"/>
    <lineage>
        <taxon>Eukaryota</taxon>
        <taxon>Metazoa</taxon>
        <taxon>Spiralia</taxon>
        <taxon>Lophotrochozoa</taxon>
        <taxon>Mollusca</taxon>
        <taxon>Bivalvia</taxon>
        <taxon>Autobranchia</taxon>
        <taxon>Pteriomorphia</taxon>
        <taxon>Ostreida</taxon>
        <taxon>Ostreoidea</taxon>
        <taxon>Ostreidae</taxon>
        <taxon>Magallana</taxon>
    </lineage>
</organism>
<keyword evidence="6" id="KW-1015">Disulfide bond</keyword>
<proteinExistence type="predicted"/>
<evidence type="ECO:0000256" key="4">
    <source>
        <dbReference type="ARBA" id="ARBA00022729"/>
    </source>
</evidence>
<evidence type="ECO:0000256" key="8">
    <source>
        <dbReference type="SAM" id="MobiDB-lite"/>
    </source>
</evidence>
<feature type="transmembrane region" description="Helical" evidence="9">
    <location>
        <begin position="245"/>
        <end position="268"/>
    </location>
</feature>
<dbReference type="SMART" id="SM00208">
    <property type="entry name" value="TNFR"/>
    <property type="match status" value="1"/>
</dbReference>
<feature type="compositionally biased region" description="Polar residues" evidence="8">
    <location>
        <begin position="344"/>
        <end position="359"/>
    </location>
</feature>
<dbReference type="AlphaFoldDB" id="A0A8W8HYC3"/>
<evidence type="ECO:0000313" key="13">
    <source>
        <dbReference type="Proteomes" id="UP000005408"/>
    </source>
</evidence>
<dbReference type="Gene3D" id="2.10.50.10">
    <property type="entry name" value="Tumor Necrosis Factor Receptor, subunit A, domain 2"/>
    <property type="match status" value="1"/>
</dbReference>
<evidence type="ECO:0000256" key="5">
    <source>
        <dbReference type="ARBA" id="ARBA00022737"/>
    </source>
</evidence>
<dbReference type="PANTHER" id="PTHR23097:SF181">
    <property type="entry name" value="CASPASE-8-LIKE"/>
    <property type="match status" value="1"/>
</dbReference>
<keyword evidence="3" id="KW-0053">Apoptosis</keyword>
<dbReference type="Proteomes" id="UP000005408">
    <property type="component" value="Unassembled WGS sequence"/>
</dbReference>
<comment type="subcellular location">
    <subcellularLocation>
        <location evidence="1">Secreted</location>
    </subcellularLocation>
</comment>
<dbReference type="PANTHER" id="PTHR23097">
    <property type="entry name" value="TUMOR NECROSIS FACTOR RECEPTOR SUPERFAMILY MEMBER"/>
    <property type="match status" value="1"/>
</dbReference>
<keyword evidence="9" id="KW-1133">Transmembrane helix</keyword>
<accession>A0A8W8HYC3</accession>
<keyword evidence="4 10" id="KW-0732">Signal</keyword>
<keyword evidence="13" id="KW-1185">Reference proteome</keyword>
<feature type="region of interest" description="Disordered" evidence="8">
    <location>
        <begin position="444"/>
        <end position="468"/>
    </location>
</feature>
<feature type="chain" id="PRO_5036461677" description="TNFR-Cys domain-containing protein" evidence="10">
    <location>
        <begin position="23"/>
        <end position="468"/>
    </location>
</feature>
<protein>
    <recommendedName>
        <fullName evidence="11">TNFR-Cys domain-containing protein</fullName>
    </recommendedName>
</protein>
<feature type="compositionally biased region" description="Acidic residues" evidence="8">
    <location>
        <begin position="291"/>
        <end position="301"/>
    </location>
</feature>
<name>A0A8W8HYC3_MAGGI</name>
<evidence type="ECO:0000259" key="11">
    <source>
        <dbReference type="SMART" id="SM00208"/>
    </source>
</evidence>
<feature type="region of interest" description="Disordered" evidence="8">
    <location>
        <begin position="380"/>
        <end position="413"/>
    </location>
</feature>
<keyword evidence="5" id="KW-0677">Repeat</keyword>
<feature type="domain" description="TNFR-Cys" evidence="11">
    <location>
        <begin position="164"/>
        <end position="204"/>
    </location>
</feature>
<evidence type="ECO:0000256" key="2">
    <source>
        <dbReference type="ARBA" id="ARBA00022525"/>
    </source>
</evidence>
<reference evidence="12" key="1">
    <citation type="submission" date="2022-08" db="UniProtKB">
        <authorList>
            <consortium name="EnsemblMetazoa"/>
        </authorList>
    </citation>
    <scope>IDENTIFICATION</scope>
    <source>
        <strain evidence="12">05x7-T-G4-1.051#20</strain>
    </source>
</reference>
<evidence type="ECO:0000256" key="1">
    <source>
        <dbReference type="ARBA" id="ARBA00004613"/>
    </source>
</evidence>
<feature type="signal peptide" evidence="10">
    <location>
        <begin position="1"/>
        <end position="22"/>
    </location>
</feature>
<feature type="region of interest" description="Disordered" evidence="8">
    <location>
        <begin position="205"/>
        <end position="237"/>
    </location>
</feature>
<dbReference type="GO" id="GO:0006915">
    <property type="term" value="P:apoptotic process"/>
    <property type="evidence" value="ECO:0007669"/>
    <property type="project" value="UniProtKB-KW"/>
</dbReference>
<evidence type="ECO:0000313" key="12">
    <source>
        <dbReference type="EnsemblMetazoa" id="G11657.1:cds"/>
    </source>
</evidence>
<evidence type="ECO:0000256" key="6">
    <source>
        <dbReference type="ARBA" id="ARBA00023157"/>
    </source>
</evidence>
<dbReference type="EnsemblMetazoa" id="G11657.1">
    <property type="protein sequence ID" value="G11657.1:cds"/>
    <property type="gene ID" value="G11657"/>
</dbReference>
<evidence type="ECO:0000256" key="9">
    <source>
        <dbReference type="SAM" id="Phobius"/>
    </source>
</evidence>
<keyword evidence="2" id="KW-0964">Secreted</keyword>
<feature type="region of interest" description="Disordered" evidence="8">
    <location>
        <begin position="344"/>
        <end position="363"/>
    </location>
</feature>
<evidence type="ECO:0000256" key="3">
    <source>
        <dbReference type="ARBA" id="ARBA00022703"/>
    </source>
</evidence>
<dbReference type="InterPro" id="IPR001368">
    <property type="entry name" value="TNFR/NGFR_Cys_rich_reg"/>
</dbReference>
<feature type="compositionally biased region" description="Polar residues" evidence="8">
    <location>
        <begin position="380"/>
        <end position="389"/>
    </location>
</feature>
<keyword evidence="9" id="KW-0812">Transmembrane</keyword>
<evidence type="ECO:0000256" key="10">
    <source>
        <dbReference type="SAM" id="SignalP"/>
    </source>
</evidence>
<evidence type="ECO:0000256" key="7">
    <source>
        <dbReference type="ARBA" id="ARBA00023180"/>
    </source>
</evidence>
<dbReference type="GO" id="GO:0005576">
    <property type="term" value="C:extracellular region"/>
    <property type="evidence" value="ECO:0007669"/>
    <property type="project" value="UniProtKB-SubCell"/>
</dbReference>
<keyword evidence="7" id="KW-0325">Glycoprotein</keyword>
<feature type="region of interest" description="Disordered" evidence="8">
    <location>
        <begin position="291"/>
        <end position="313"/>
    </location>
</feature>
<dbReference type="InterPro" id="IPR052459">
    <property type="entry name" value="TNFRSF_decoy_receptor"/>
</dbReference>
<keyword evidence="9" id="KW-0472">Membrane</keyword>
<feature type="compositionally biased region" description="Polar residues" evidence="8">
    <location>
        <begin position="205"/>
        <end position="220"/>
    </location>
</feature>